<dbReference type="PANTHER" id="PTHR14949:SF56">
    <property type="entry name" value="EGF-LIKE-DOMAIN, MULTIPLE 7"/>
    <property type="match status" value="1"/>
</dbReference>
<feature type="domain" description="VWFD" evidence="5">
    <location>
        <begin position="513"/>
        <end position="702"/>
    </location>
</feature>
<reference evidence="6 7" key="1">
    <citation type="journal article" date="2021" name="Elife">
        <title>Chloroplast acquisition without the gene transfer in kleptoplastic sea slugs, Plakobranchus ocellatus.</title>
        <authorList>
            <person name="Maeda T."/>
            <person name="Takahashi S."/>
            <person name="Yoshida T."/>
            <person name="Shimamura S."/>
            <person name="Takaki Y."/>
            <person name="Nagai Y."/>
            <person name="Toyoda A."/>
            <person name="Suzuki Y."/>
            <person name="Arimoto A."/>
            <person name="Ishii H."/>
            <person name="Satoh N."/>
            <person name="Nishiyama T."/>
            <person name="Hasebe M."/>
            <person name="Maruyama T."/>
            <person name="Minagawa J."/>
            <person name="Obokata J."/>
            <person name="Shigenobu S."/>
        </authorList>
    </citation>
    <scope>NUCLEOTIDE SEQUENCE [LARGE SCALE GENOMIC DNA]</scope>
</reference>
<dbReference type="Proteomes" id="UP000762676">
    <property type="component" value="Unassembled WGS sequence"/>
</dbReference>
<dbReference type="InterPro" id="IPR058727">
    <property type="entry name" value="Helical_Vwde"/>
</dbReference>
<evidence type="ECO:0000313" key="7">
    <source>
        <dbReference type="Proteomes" id="UP000762676"/>
    </source>
</evidence>
<feature type="region of interest" description="Disordered" evidence="3">
    <location>
        <begin position="1149"/>
        <end position="1197"/>
    </location>
</feature>
<dbReference type="InterPro" id="IPR001846">
    <property type="entry name" value="VWF_type-D"/>
</dbReference>
<dbReference type="PANTHER" id="PTHR14949">
    <property type="entry name" value="EGF-LIKE-DOMAIN, MULTIPLE 7, 8"/>
    <property type="match status" value="1"/>
</dbReference>
<accession>A0AAV4JPF7</accession>
<evidence type="ECO:0000256" key="4">
    <source>
        <dbReference type="SAM" id="Phobius"/>
    </source>
</evidence>
<dbReference type="PROSITE" id="PS51233">
    <property type="entry name" value="VWFD"/>
    <property type="match status" value="1"/>
</dbReference>
<evidence type="ECO:0000256" key="1">
    <source>
        <dbReference type="ARBA" id="ARBA00022729"/>
    </source>
</evidence>
<keyword evidence="4" id="KW-0812">Transmembrane</keyword>
<dbReference type="PROSITE" id="PS00022">
    <property type="entry name" value="EGF_1"/>
    <property type="match status" value="1"/>
</dbReference>
<dbReference type="Pfam" id="PF00094">
    <property type="entry name" value="VWD"/>
    <property type="match status" value="1"/>
</dbReference>
<sequence length="1197" mass="131249">MELAAQVNLEGLCDGVELPPPPICPELPEKSRVCYMGNAFTCLFKFSINILQGDSLIWRQQCMTIQKMMSCVARSTSGCKESDEEVKSIRRLLKEFVTKAGDHCPWLTENLCTEQPACPVTKAGCEVDLEYGLITRKADVCTLERSATECVKTNTDTCTKAQRTQAMNVMKKKLKAAGLPGDLMCEGGSIDGHLYSFLAASGDVSVSSRKNATCQTYSSLYNSVNTQFSNPQGKDAFTLAKSLVDQLYAERNLECDGRTSGECAVNFPVKGFATLITDLMVKEEFNLVSFCSQGRALMMMNKTSSCNSQMFDLLYTSYASKCLDEVASCPEVEEKIVRCIASFGDFSSLSCSDQQKAAACVSTNLPSHCSYNNDWLNATALCSDVVVLQATHSKRSKQFVCESGLQGYFGWKRVAGSANFSITIDPVAADVDAVPKCLKGPNEMDPIPQLFYTSARTQEPNQDKVTFKVYGREDYKKDGPQAVDVSFTVNAGSETFELPTTTVYVNDRNIPNSVCSSINDPHLRTYDNIKYNNMATGVFILFRHTMYAEAVVVQYSQCAKYGSCNCGVKVYAGKSMVTFDLCDPSTDLLSYYAEAGADALNQQRMAVMIGKDLKTYSVILLDSGTLVKVRIEGKYMNVWVTPSAKDIGATQGLCGVFDGDGYNDFQLPDFSQYKMKVSDGSEGELAPTDFNNQWKLTKSQADDYTQVFVPNVTISTDPVPTYCHTWTPRKGGKSITKCGKWANLAICGLVNGDDQTASLLANFKQTSSNTVTTIRRKRQAANPVEEDAVSTPVQIPTWPTQSGWTVEQATAWCLDNIPDDTLQKCTQAIASLNGTLESFELDEQVQDCIGDIKASDGTEWLEGARVSAYEHCISELNQNPSYQNNAESSNLAIQFLDSTCTPPDCSGHGTCSTGVCDCYDGYYGTRCDISSEDLTPPVLKEPEDGVHMCEVDSNSDCSSVFISGSNFISSSKLSCHLKEVEVTEIGLREVPGAKAQVVHAQLIATDRVRCDLGERSAWKRSLRVSVSNDGLTPHSQYQLFVAYDPVCFTCDLTTCTRQTGVCVIGNTCVQPGVSSIYDDCEYCDLANPTQWTIRKDLDHCKDKLADSDDSEAHLVPLIGAGCALLALLIIAIIGLLIFLKRRDSRKRSERQARYGQSNPMYEGEQPPPFDGSPVLRVNVRADPSGKQLTPDHFQQDA</sequence>
<protein>
    <submittedName>
        <fullName evidence="6">von Willebrand factor D and EGF domain-containing protein</fullName>
    </submittedName>
</protein>
<gene>
    <name evidence="6" type="ORF">ElyMa_005152000</name>
</gene>
<keyword evidence="2" id="KW-1015">Disulfide bond</keyword>
<keyword evidence="7" id="KW-1185">Reference proteome</keyword>
<evidence type="ECO:0000313" key="6">
    <source>
        <dbReference type="EMBL" id="GFS24196.1"/>
    </source>
</evidence>
<dbReference type="AlphaFoldDB" id="A0AAV4JPF7"/>
<keyword evidence="4" id="KW-1133">Transmembrane helix</keyword>
<dbReference type="PROSITE" id="PS01186">
    <property type="entry name" value="EGF_2"/>
    <property type="match status" value="1"/>
</dbReference>
<dbReference type="SMART" id="SM00216">
    <property type="entry name" value="VWD"/>
    <property type="match status" value="1"/>
</dbReference>
<keyword evidence="4" id="KW-0472">Membrane</keyword>
<dbReference type="EMBL" id="BMAT01010317">
    <property type="protein sequence ID" value="GFS24196.1"/>
    <property type="molecule type" value="Genomic_DNA"/>
</dbReference>
<keyword evidence="1" id="KW-0732">Signal</keyword>
<dbReference type="Gene3D" id="2.10.25.10">
    <property type="entry name" value="Laminin"/>
    <property type="match status" value="1"/>
</dbReference>
<dbReference type="Pfam" id="PF26129">
    <property type="entry name" value="Vwde"/>
    <property type="match status" value="1"/>
</dbReference>
<dbReference type="InterPro" id="IPR000742">
    <property type="entry name" value="EGF"/>
</dbReference>
<name>A0AAV4JPF7_9GAST</name>
<proteinExistence type="predicted"/>
<evidence type="ECO:0000259" key="5">
    <source>
        <dbReference type="PROSITE" id="PS51233"/>
    </source>
</evidence>
<organism evidence="6 7">
    <name type="scientific">Elysia marginata</name>
    <dbReference type="NCBI Taxonomy" id="1093978"/>
    <lineage>
        <taxon>Eukaryota</taxon>
        <taxon>Metazoa</taxon>
        <taxon>Spiralia</taxon>
        <taxon>Lophotrochozoa</taxon>
        <taxon>Mollusca</taxon>
        <taxon>Gastropoda</taxon>
        <taxon>Heterobranchia</taxon>
        <taxon>Euthyneura</taxon>
        <taxon>Panpulmonata</taxon>
        <taxon>Sacoglossa</taxon>
        <taxon>Placobranchoidea</taxon>
        <taxon>Plakobranchidae</taxon>
        <taxon>Elysia</taxon>
    </lineage>
</organism>
<dbReference type="GO" id="GO:0005576">
    <property type="term" value="C:extracellular region"/>
    <property type="evidence" value="ECO:0007669"/>
    <property type="project" value="TreeGrafter"/>
</dbReference>
<evidence type="ECO:0000256" key="3">
    <source>
        <dbReference type="SAM" id="MobiDB-lite"/>
    </source>
</evidence>
<dbReference type="GO" id="GO:0009986">
    <property type="term" value="C:cell surface"/>
    <property type="evidence" value="ECO:0007669"/>
    <property type="project" value="TreeGrafter"/>
</dbReference>
<dbReference type="GO" id="GO:0005102">
    <property type="term" value="F:signaling receptor binding"/>
    <property type="evidence" value="ECO:0007669"/>
    <property type="project" value="TreeGrafter"/>
</dbReference>
<dbReference type="InterPro" id="IPR050969">
    <property type="entry name" value="Dev_Signal_Modulators"/>
</dbReference>
<evidence type="ECO:0000256" key="2">
    <source>
        <dbReference type="ARBA" id="ARBA00023157"/>
    </source>
</evidence>
<comment type="caution">
    <text evidence="6">The sequence shown here is derived from an EMBL/GenBank/DDBJ whole genome shotgun (WGS) entry which is preliminary data.</text>
</comment>
<dbReference type="Pfam" id="PF23106">
    <property type="entry name" value="EGF_Teneurin"/>
    <property type="match status" value="1"/>
</dbReference>
<feature type="transmembrane region" description="Helical" evidence="4">
    <location>
        <begin position="1114"/>
        <end position="1139"/>
    </location>
</feature>